<reference evidence="2 3" key="1">
    <citation type="submission" date="2011-06" db="EMBL/GenBank/DDBJ databases">
        <title>Genomic sequence of Methylobacter tundripaludum SV96.</title>
        <authorList>
            <consortium name="US DOE Joint Genome Institute"/>
            <person name="Lucas S."/>
            <person name="Han J."/>
            <person name="Lapidus A."/>
            <person name="Cheng J.-F."/>
            <person name="Goodwin L."/>
            <person name="Pitluck S."/>
            <person name="Held B."/>
            <person name="Detter J.C."/>
            <person name="Han C."/>
            <person name="Tapia R."/>
            <person name="Land M."/>
            <person name="Hauser L."/>
            <person name="Kyrpides N."/>
            <person name="Ivanova N."/>
            <person name="Ovchinnikova G."/>
            <person name="Pagani I."/>
            <person name="Klotz M.G."/>
            <person name="Dispirito A.A."/>
            <person name="Murrell J.C."/>
            <person name="Dunfield P."/>
            <person name="Kalyuzhnaya M.G."/>
            <person name="Svenning M."/>
            <person name="Trotsenko Y.A."/>
            <person name="Stein L.Y."/>
            <person name="Woyke T."/>
        </authorList>
    </citation>
    <scope>NUCLEOTIDE SEQUENCE [LARGE SCALE GENOMIC DNA]</scope>
    <source>
        <strain evidence="3">ATCC BAA-1195 / DSM 17260 / SV96</strain>
    </source>
</reference>
<dbReference type="eggNOG" id="ENOG5033WJW">
    <property type="taxonomic scope" value="Bacteria"/>
</dbReference>
<organism evidence="2 3">
    <name type="scientific">Methylobacter tundripaludum (strain ATCC BAA-1195 / DSM 17260 / SV96)</name>
    <dbReference type="NCBI Taxonomy" id="697282"/>
    <lineage>
        <taxon>Bacteria</taxon>
        <taxon>Pseudomonadati</taxon>
        <taxon>Pseudomonadota</taxon>
        <taxon>Gammaproteobacteria</taxon>
        <taxon>Methylococcales</taxon>
        <taxon>Methylococcaceae</taxon>
        <taxon>Methylobacter</taxon>
    </lineage>
</organism>
<gene>
    <name evidence="2" type="ORF">Mettu_3907</name>
</gene>
<feature type="signal peptide" evidence="1">
    <location>
        <begin position="1"/>
        <end position="24"/>
    </location>
</feature>
<dbReference type="InterPro" id="IPR012334">
    <property type="entry name" value="Pectin_lyas_fold"/>
</dbReference>
<dbReference type="EMBL" id="JH109153">
    <property type="protein sequence ID" value="EGW20758.1"/>
    <property type="molecule type" value="Genomic_DNA"/>
</dbReference>
<dbReference type="InterPro" id="IPR006626">
    <property type="entry name" value="PbH1"/>
</dbReference>
<evidence type="ECO:0000256" key="1">
    <source>
        <dbReference type="SAM" id="SignalP"/>
    </source>
</evidence>
<keyword evidence="1" id="KW-0732">Signal</keyword>
<dbReference type="PROSITE" id="PS51257">
    <property type="entry name" value="PROKAR_LIPOPROTEIN"/>
    <property type="match status" value="1"/>
</dbReference>
<dbReference type="Gene3D" id="2.160.20.10">
    <property type="entry name" value="Single-stranded right-handed beta-helix, Pectin lyase-like"/>
    <property type="match status" value="1"/>
</dbReference>
<evidence type="ECO:0000313" key="3">
    <source>
        <dbReference type="Proteomes" id="UP000004664"/>
    </source>
</evidence>
<dbReference type="Proteomes" id="UP000004664">
    <property type="component" value="Unassembled WGS sequence"/>
</dbReference>
<protein>
    <recommendedName>
        <fullName evidence="4">Parallel beta helix pectate lyase-like protein</fullName>
    </recommendedName>
</protein>
<evidence type="ECO:0000313" key="2">
    <source>
        <dbReference type="EMBL" id="EGW20758.1"/>
    </source>
</evidence>
<dbReference type="InterPro" id="IPR011050">
    <property type="entry name" value="Pectin_lyase_fold/virulence"/>
</dbReference>
<dbReference type="OrthoDB" id="9808066at2"/>
<accession>G3J0N6</accession>
<dbReference type="RefSeq" id="WP_006893136.1">
    <property type="nucleotide sequence ID" value="NZ_JH109153.1"/>
</dbReference>
<dbReference type="HOGENOM" id="CLU_682977_0_0_6"/>
<sequence>MKTYHFKKIILFSILLGSSQVSWAACTQTLSPGANVATAISGAAAGSTICLNSGSYGGVSLSNIVKTSDVIVQSVSGQGASVSSLSISNGSNHLKFQNLTIAGMDISDSTTKNITVAGSKFTGQASIGTSGMVNANILIDNNTFDGISVCANCAEGRLQVSSYPMGSQPVGVTITNNHFGGGGESDGIQVGTYGVVIGPGNVFEGIQQGNYGRHVDALQLYGQSHTTITGNIFTNDSTFIMAPDGGDTEVITNNVFWASSGGANSVQLGSHKNGTFKHNTVRGTAVDIDAKTGSPASTNASVQDNIMINANFSLNCTSCTIMHNLFDSSGSANGTNNLIGTPTFIGGTSPTTPAGYQLTSSSLGYGAASDGTNVGINSIGTGGTTTTPPSVAILSAPTNLRVN</sequence>
<dbReference type="SUPFAM" id="SSF51126">
    <property type="entry name" value="Pectin lyase-like"/>
    <property type="match status" value="1"/>
</dbReference>
<name>G3J0N6_METTV</name>
<dbReference type="AlphaFoldDB" id="G3J0N6"/>
<keyword evidence="3" id="KW-1185">Reference proteome</keyword>
<feature type="chain" id="PRO_5003445693" description="Parallel beta helix pectate lyase-like protein" evidence="1">
    <location>
        <begin position="25"/>
        <end position="403"/>
    </location>
</feature>
<proteinExistence type="predicted"/>
<evidence type="ECO:0008006" key="4">
    <source>
        <dbReference type="Google" id="ProtNLM"/>
    </source>
</evidence>
<dbReference type="SMART" id="SM00710">
    <property type="entry name" value="PbH1"/>
    <property type="match status" value="4"/>
</dbReference>